<dbReference type="Proteomes" id="UP000319449">
    <property type="component" value="Unassembled WGS sequence"/>
</dbReference>
<feature type="domain" description="AAA+ ATPase" evidence="1">
    <location>
        <begin position="31"/>
        <end position="189"/>
    </location>
</feature>
<dbReference type="InterPro" id="IPR003959">
    <property type="entry name" value="ATPase_AAA_core"/>
</dbReference>
<dbReference type="EMBL" id="VLLN01000019">
    <property type="protein sequence ID" value="TWJ17776.1"/>
    <property type="molecule type" value="Genomic_DNA"/>
</dbReference>
<dbReference type="SMART" id="SM00382">
    <property type="entry name" value="AAA"/>
    <property type="match status" value="1"/>
</dbReference>
<organism evidence="2 3">
    <name type="scientific">Geobacter argillaceus</name>
    <dbReference type="NCBI Taxonomy" id="345631"/>
    <lineage>
        <taxon>Bacteria</taxon>
        <taxon>Pseudomonadati</taxon>
        <taxon>Thermodesulfobacteriota</taxon>
        <taxon>Desulfuromonadia</taxon>
        <taxon>Geobacterales</taxon>
        <taxon>Geobacteraceae</taxon>
        <taxon>Geobacter</taxon>
    </lineage>
</organism>
<dbReference type="RefSeq" id="WP_145023991.1">
    <property type="nucleotide sequence ID" value="NZ_VLLN01000019.1"/>
</dbReference>
<dbReference type="InterPro" id="IPR003593">
    <property type="entry name" value="AAA+_ATPase"/>
</dbReference>
<name>A0A562VIK3_9BACT</name>
<reference evidence="2 3" key="1">
    <citation type="submission" date="2019-07" db="EMBL/GenBank/DDBJ databases">
        <title>Genomic Encyclopedia of Archaeal and Bacterial Type Strains, Phase II (KMG-II): from individual species to whole genera.</title>
        <authorList>
            <person name="Goeker M."/>
        </authorList>
    </citation>
    <scope>NUCLEOTIDE SEQUENCE [LARGE SCALE GENOMIC DNA]</scope>
    <source>
        <strain evidence="2 3">ATCC BAA-1139</strain>
    </source>
</reference>
<gene>
    <name evidence="2" type="ORF">JN12_02895</name>
</gene>
<dbReference type="Gene3D" id="3.40.50.300">
    <property type="entry name" value="P-loop containing nucleotide triphosphate hydrolases"/>
    <property type="match status" value="1"/>
</dbReference>
<dbReference type="Pfam" id="PF00004">
    <property type="entry name" value="AAA"/>
    <property type="match status" value="1"/>
</dbReference>
<dbReference type="GO" id="GO:0005524">
    <property type="term" value="F:ATP binding"/>
    <property type="evidence" value="ECO:0007669"/>
    <property type="project" value="InterPro"/>
</dbReference>
<dbReference type="OrthoDB" id="9783370at2"/>
<evidence type="ECO:0000259" key="1">
    <source>
        <dbReference type="SMART" id="SM00382"/>
    </source>
</evidence>
<dbReference type="SUPFAM" id="SSF52540">
    <property type="entry name" value="P-loop containing nucleoside triphosphate hydrolases"/>
    <property type="match status" value="1"/>
</dbReference>
<comment type="caution">
    <text evidence="2">The sequence shown here is derived from an EMBL/GenBank/DDBJ whole genome shotgun (WGS) entry which is preliminary data.</text>
</comment>
<dbReference type="PANTHER" id="PTHR42759">
    <property type="entry name" value="MOXR FAMILY PROTEIN"/>
    <property type="match status" value="1"/>
</dbReference>
<keyword evidence="3" id="KW-1185">Reference proteome</keyword>
<sequence>MYNQEFHQFSGTEGYVASRALQDVVNVALALERPLLLKGEPGTGKTLLAHHIAESLGMELILWNVKSTTKARDGLYTYDTVQRLNDARFGDGDVRDIRHYIKHGPLGRAFASPNRVVLLIDEVDKGDIEFPNDLLFELDEMRFHVLETDEWVKANHRPVVIVTSNSEKELPDAFLRRCVFHYIDFPDEEQMRAIIDVHFPGLSGELLQSACKIFYGLREVPGLRKRPSTSELLDWIRALLASGARLPEEETPLFKSVPFLGALVKMEEDVDTLTRHANRPADVRTAGHRFFR</sequence>
<proteinExistence type="predicted"/>
<dbReference type="GO" id="GO:0016887">
    <property type="term" value="F:ATP hydrolysis activity"/>
    <property type="evidence" value="ECO:0007669"/>
    <property type="project" value="InterPro"/>
</dbReference>
<accession>A0A562VIK3</accession>
<dbReference type="PANTHER" id="PTHR42759:SF6">
    <property type="entry name" value="REGULATORY PROTEIN-RELATED"/>
    <property type="match status" value="1"/>
</dbReference>
<dbReference type="AlphaFoldDB" id="A0A562VIK3"/>
<protein>
    <submittedName>
        <fullName evidence="2">MoxR-like ATPase</fullName>
    </submittedName>
</protein>
<evidence type="ECO:0000313" key="3">
    <source>
        <dbReference type="Proteomes" id="UP000319449"/>
    </source>
</evidence>
<dbReference type="InterPro" id="IPR027417">
    <property type="entry name" value="P-loop_NTPase"/>
</dbReference>
<dbReference type="CDD" id="cd00009">
    <property type="entry name" value="AAA"/>
    <property type="match status" value="1"/>
</dbReference>
<dbReference type="InterPro" id="IPR050764">
    <property type="entry name" value="CbbQ/NirQ/NorQ/GpvN"/>
</dbReference>
<evidence type="ECO:0000313" key="2">
    <source>
        <dbReference type="EMBL" id="TWJ17776.1"/>
    </source>
</evidence>